<name>A0AAN6QIT9_9PEZI</name>
<organism evidence="2 3">
    <name type="scientific">Canariomyces notabilis</name>
    <dbReference type="NCBI Taxonomy" id="2074819"/>
    <lineage>
        <taxon>Eukaryota</taxon>
        <taxon>Fungi</taxon>
        <taxon>Dikarya</taxon>
        <taxon>Ascomycota</taxon>
        <taxon>Pezizomycotina</taxon>
        <taxon>Sordariomycetes</taxon>
        <taxon>Sordariomycetidae</taxon>
        <taxon>Sordariales</taxon>
        <taxon>Chaetomiaceae</taxon>
        <taxon>Canariomyces</taxon>
    </lineage>
</organism>
<keyword evidence="3" id="KW-1185">Reference proteome</keyword>
<accession>A0AAN6QIT9</accession>
<protein>
    <submittedName>
        <fullName evidence="2">Uncharacterized protein</fullName>
    </submittedName>
</protein>
<sequence length="166" mass="18155">MFRIAHHEVSVCFHSKLMMDAVGDSYTTPMFCLHRDNSACRSQPCGVQVLPSFTGLICRGPHAPHHTPLGATPTRRSSRRVPGDGGLQCAPTQPPRRDATARAEEGARLYSTRYSPCISISGGPACSGTIYMYIQGAQCVSPEPYIQLIQLVRVALSWTLNCLLYC</sequence>
<dbReference type="EMBL" id="MU853347">
    <property type="protein sequence ID" value="KAK4111030.1"/>
    <property type="molecule type" value="Genomic_DNA"/>
</dbReference>
<dbReference type="AlphaFoldDB" id="A0AAN6QIT9"/>
<evidence type="ECO:0000313" key="3">
    <source>
        <dbReference type="Proteomes" id="UP001302812"/>
    </source>
</evidence>
<gene>
    <name evidence="2" type="ORF">N656DRAFT_166309</name>
</gene>
<evidence type="ECO:0000313" key="2">
    <source>
        <dbReference type="EMBL" id="KAK4111030.1"/>
    </source>
</evidence>
<reference evidence="2" key="2">
    <citation type="submission" date="2023-05" db="EMBL/GenBank/DDBJ databases">
        <authorList>
            <consortium name="Lawrence Berkeley National Laboratory"/>
            <person name="Steindorff A."/>
            <person name="Hensen N."/>
            <person name="Bonometti L."/>
            <person name="Westerberg I."/>
            <person name="Brannstrom I.O."/>
            <person name="Guillou S."/>
            <person name="Cros-Aarteil S."/>
            <person name="Calhoun S."/>
            <person name="Haridas S."/>
            <person name="Kuo A."/>
            <person name="Mondo S."/>
            <person name="Pangilinan J."/>
            <person name="Riley R."/>
            <person name="Labutti K."/>
            <person name="Andreopoulos B."/>
            <person name="Lipzen A."/>
            <person name="Chen C."/>
            <person name="Yanf M."/>
            <person name="Daum C."/>
            <person name="Ng V."/>
            <person name="Clum A."/>
            <person name="Ohm R."/>
            <person name="Martin F."/>
            <person name="Silar P."/>
            <person name="Natvig D."/>
            <person name="Lalanne C."/>
            <person name="Gautier V."/>
            <person name="Ament-Velasquez S.L."/>
            <person name="Kruys A."/>
            <person name="Hutchinson M.I."/>
            <person name="Powell A.J."/>
            <person name="Barry K."/>
            <person name="Miller A.N."/>
            <person name="Grigoriev I.V."/>
            <person name="Debuchy R."/>
            <person name="Gladieux P."/>
            <person name="Thoren M.H."/>
            <person name="Johannesson H."/>
        </authorList>
    </citation>
    <scope>NUCLEOTIDE SEQUENCE</scope>
    <source>
        <strain evidence="2">CBS 508.74</strain>
    </source>
</reference>
<proteinExistence type="predicted"/>
<comment type="caution">
    <text evidence="2">The sequence shown here is derived from an EMBL/GenBank/DDBJ whole genome shotgun (WGS) entry which is preliminary data.</text>
</comment>
<evidence type="ECO:0000256" key="1">
    <source>
        <dbReference type="SAM" id="MobiDB-lite"/>
    </source>
</evidence>
<dbReference type="Proteomes" id="UP001302812">
    <property type="component" value="Unassembled WGS sequence"/>
</dbReference>
<dbReference type="GeneID" id="89932848"/>
<dbReference type="RefSeq" id="XP_064668600.1">
    <property type="nucleotide sequence ID" value="XM_064808725.1"/>
</dbReference>
<feature type="region of interest" description="Disordered" evidence="1">
    <location>
        <begin position="65"/>
        <end position="102"/>
    </location>
</feature>
<reference evidence="2" key="1">
    <citation type="journal article" date="2023" name="Mol. Phylogenet. Evol.">
        <title>Genome-scale phylogeny and comparative genomics of the fungal order Sordariales.</title>
        <authorList>
            <person name="Hensen N."/>
            <person name="Bonometti L."/>
            <person name="Westerberg I."/>
            <person name="Brannstrom I.O."/>
            <person name="Guillou S."/>
            <person name="Cros-Aarteil S."/>
            <person name="Calhoun S."/>
            <person name="Haridas S."/>
            <person name="Kuo A."/>
            <person name="Mondo S."/>
            <person name="Pangilinan J."/>
            <person name="Riley R."/>
            <person name="LaButti K."/>
            <person name="Andreopoulos B."/>
            <person name="Lipzen A."/>
            <person name="Chen C."/>
            <person name="Yan M."/>
            <person name="Daum C."/>
            <person name="Ng V."/>
            <person name="Clum A."/>
            <person name="Steindorff A."/>
            <person name="Ohm R.A."/>
            <person name="Martin F."/>
            <person name="Silar P."/>
            <person name="Natvig D.O."/>
            <person name="Lalanne C."/>
            <person name="Gautier V."/>
            <person name="Ament-Velasquez S.L."/>
            <person name="Kruys A."/>
            <person name="Hutchinson M.I."/>
            <person name="Powell A.J."/>
            <person name="Barry K."/>
            <person name="Miller A.N."/>
            <person name="Grigoriev I.V."/>
            <person name="Debuchy R."/>
            <person name="Gladieux P."/>
            <person name="Hiltunen Thoren M."/>
            <person name="Johannesson H."/>
        </authorList>
    </citation>
    <scope>NUCLEOTIDE SEQUENCE</scope>
    <source>
        <strain evidence="2">CBS 508.74</strain>
    </source>
</reference>